<reference evidence="2" key="1">
    <citation type="journal article" date="2013" name="Nat. Commun.">
        <title>Whole-genome sequencing of Oryza brachyantha reveals mechanisms underlying Oryza genome evolution.</title>
        <authorList>
            <person name="Chen J."/>
            <person name="Huang Q."/>
            <person name="Gao D."/>
            <person name="Wang J."/>
            <person name="Lang Y."/>
            <person name="Liu T."/>
            <person name="Li B."/>
            <person name="Bai Z."/>
            <person name="Luis Goicoechea J."/>
            <person name="Liang C."/>
            <person name="Chen C."/>
            <person name="Zhang W."/>
            <person name="Sun S."/>
            <person name="Liao Y."/>
            <person name="Zhang X."/>
            <person name="Yang L."/>
            <person name="Song C."/>
            <person name="Wang M."/>
            <person name="Shi J."/>
            <person name="Liu G."/>
            <person name="Liu J."/>
            <person name="Zhou H."/>
            <person name="Zhou W."/>
            <person name="Yu Q."/>
            <person name="An N."/>
            <person name="Chen Y."/>
            <person name="Cai Q."/>
            <person name="Wang B."/>
            <person name="Liu B."/>
            <person name="Min J."/>
            <person name="Huang Y."/>
            <person name="Wu H."/>
            <person name="Li Z."/>
            <person name="Zhang Y."/>
            <person name="Yin Y."/>
            <person name="Song W."/>
            <person name="Jiang J."/>
            <person name="Jackson S.A."/>
            <person name="Wing R.A."/>
            <person name="Wang J."/>
            <person name="Chen M."/>
        </authorList>
    </citation>
    <scope>NUCLEOTIDE SEQUENCE [LARGE SCALE GENOMIC DNA]</scope>
    <source>
        <strain evidence="2">cv. IRGC 101232</strain>
    </source>
</reference>
<keyword evidence="3" id="KW-1185">Reference proteome</keyword>
<feature type="region of interest" description="Disordered" evidence="1">
    <location>
        <begin position="1"/>
        <end position="39"/>
    </location>
</feature>
<evidence type="ECO:0000313" key="3">
    <source>
        <dbReference type="Proteomes" id="UP000006038"/>
    </source>
</evidence>
<organism evidence="2">
    <name type="scientific">Oryza brachyantha</name>
    <name type="common">malo sina</name>
    <dbReference type="NCBI Taxonomy" id="4533"/>
    <lineage>
        <taxon>Eukaryota</taxon>
        <taxon>Viridiplantae</taxon>
        <taxon>Streptophyta</taxon>
        <taxon>Embryophyta</taxon>
        <taxon>Tracheophyta</taxon>
        <taxon>Spermatophyta</taxon>
        <taxon>Magnoliopsida</taxon>
        <taxon>Liliopsida</taxon>
        <taxon>Poales</taxon>
        <taxon>Poaceae</taxon>
        <taxon>BOP clade</taxon>
        <taxon>Oryzoideae</taxon>
        <taxon>Oryzeae</taxon>
        <taxon>Oryzinae</taxon>
        <taxon>Oryza</taxon>
    </lineage>
</organism>
<dbReference type="Proteomes" id="UP000006038">
    <property type="component" value="Chromosome 5"/>
</dbReference>
<dbReference type="AlphaFoldDB" id="J3M5N6"/>
<name>J3M5N6_ORYBR</name>
<feature type="compositionally biased region" description="Basic residues" evidence="1">
    <location>
        <begin position="14"/>
        <end position="23"/>
    </location>
</feature>
<reference evidence="2" key="2">
    <citation type="submission" date="2013-04" db="UniProtKB">
        <authorList>
            <consortium name="EnsemblPlants"/>
        </authorList>
    </citation>
    <scope>IDENTIFICATION</scope>
</reference>
<sequence length="92" mass="10668">MPPRRSGLSWLAKRSSRLRRRSRQSGQTSKSRWSRWAPWSPKNSTRIAFASGSTQWQRPPQLAKLEPGRPQDHMQTMCSPCKYLVIWSSGIE</sequence>
<accession>J3M5N6</accession>
<evidence type="ECO:0000313" key="2">
    <source>
        <dbReference type="EnsemblPlants" id="OB05G19100.1"/>
    </source>
</evidence>
<dbReference type="Gramene" id="OB05G19100.1">
    <property type="protein sequence ID" value="OB05G19100.1"/>
    <property type="gene ID" value="OB05G19100"/>
</dbReference>
<protein>
    <submittedName>
        <fullName evidence="2">Uncharacterized protein</fullName>
    </submittedName>
</protein>
<dbReference type="EnsemblPlants" id="OB05G19100.1">
    <property type="protein sequence ID" value="OB05G19100.1"/>
    <property type="gene ID" value="OB05G19100"/>
</dbReference>
<proteinExistence type="predicted"/>
<feature type="region of interest" description="Disordered" evidence="1">
    <location>
        <begin position="51"/>
        <end position="74"/>
    </location>
</feature>
<dbReference type="HOGENOM" id="CLU_2458383_0_0_1"/>
<evidence type="ECO:0000256" key="1">
    <source>
        <dbReference type="SAM" id="MobiDB-lite"/>
    </source>
</evidence>